<accession>A0A286H000</accession>
<dbReference type="RefSeq" id="WP_097281506.1">
    <property type="nucleotide sequence ID" value="NZ_OCNJ01000016.1"/>
</dbReference>
<organism evidence="1 2">
    <name type="scientific">Caenispirillum bisanense</name>
    <dbReference type="NCBI Taxonomy" id="414052"/>
    <lineage>
        <taxon>Bacteria</taxon>
        <taxon>Pseudomonadati</taxon>
        <taxon>Pseudomonadota</taxon>
        <taxon>Alphaproteobacteria</taxon>
        <taxon>Rhodospirillales</taxon>
        <taxon>Novispirillaceae</taxon>
        <taxon>Caenispirillum</taxon>
    </lineage>
</organism>
<gene>
    <name evidence="1" type="ORF">SAMN05421508_11620</name>
</gene>
<dbReference type="AlphaFoldDB" id="A0A286H000"/>
<dbReference type="OrthoDB" id="9961057at2"/>
<proteinExistence type="predicted"/>
<dbReference type="Proteomes" id="UP000219621">
    <property type="component" value="Unassembled WGS sequence"/>
</dbReference>
<keyword evidence="2" id="KW-1185">Reference proteome</keyword>
<reference evidence="1 2" key="1">
    <citation type="submission" date="2017-09" db="EMBL/GenBank/DDBJ databases">
        <authorList>
            <person name="Ehlers B."/>
            <person name="Leendertz F.H."/>
        </authorList>
    </citation>
    <scope>NUCLEOTIDE SEQUENCE [LARGE SCALE GENOMIC DNA]</scope>
    <source>
        <strain evidence="1 2">USBA 140</strain>
    </source>
</reference>
<evidence type="ECO:0008006" key="3">
    <source>
        <dbReference type="Google" id="ProtNLM"/>
    </source>
</evidence>
<sequence length="136" mass="14495">MPRRPSAAATVPLFGLDAFRAAVKSAEMLSAAAVTIGFRTTSMAAAWGGWQPHDTAENTRMVTEKMAAAGEWAGAASKAMMGMQAEAMRLWTVDSWTGGLDAWTRLATLGVSGYGGMLAPYHKRTTANMRRLGRKA</sequence>
<evidence type="ECO:0000313" key="2">
    <source>
        <dbReference type="Proteomes" id="UP000219621"/>
    </source>
</evidence>
<dbReference type="EMBL" id="OCNJ01000016">
    <property type="protein sequence ID" value="SOE01105.1"/>
    <property type="molecule type" value="Genomic_DNA"/>
</dbReference>
<protein>
    <recommendedName>
        <fullName evidence="3">Phasin protein</fullName>
    </recommendedName>
</protein>
<name>A0A286H000_9PROT</name>
<evidence type="ECO:0000313" key="1">
    <source>
        <dbReference type="EMBL" id="SOE01105.1"/>
    </source>
</evidence>